<feature type="domain" description="Calpain catalytic" evidence="8">
    <location>
        <begin position="36"/>
        <end position="349"/>
    </location>
</feature>
<organism evidence="9 10">
    <name type="scientific">Crassostrea virginica</name>
    <name type="common">Eastern oyster</name>
    <dbReference type="NCBI Taxonomy" id="6565"/>
    <lineage>
        <taxon>Eukaryota</taxon>
        <taxon>Metazoa</taxon>
        <taxon>Spiralia</taxon>
        <taxon>Lophotrochozoa</taxon>
        <taxon>Mollusca</taxon>
        <taxon>Bivalvia</taxon>
        <taxon>Autobranchia</taxon>
        <taxon>Pteriomorphia</taxon>
        <taxon>Ostreida</taxon>
        <taxon>Ostreoidea</taxon>
        <taxon>Ostreidae</taxon>
        <taxon>Crassostrea</taxon>
    </lineage>
</organism>
<dbReference type="InterPro" id="IPR022682">
    <property type="entry name" value="Calpain_domain_III"/>
</dbReference>
<dbReference type="GeneID" id="111126401"/>
<feature type="active site" evidence="5 6">
    <location>
        <position position="290"/>
    </location>
</feature>
<dbReference type="Pfam" id="PF00168">
    <property type="entry name" value="C2"/>
    <property type="match status" value="1"/>
</dbReference>
<dbReference type="GO" id="GO:0005737">
    <property type="term" value="C:cytoplasm"/>
    <property type="evidence" value="ECO:0007669"/>
    <property type="project" value="TreeGrafter"/>
</dbReference>
<dbReference type="PROSITE" id="PS50203">
    <property type="entry name" value="CALPAIN_CAT"/>
    <property type="match status" value="1"/>
</dbReference>
<dbReference type="PANTHER" id="PTHR10183:SF379">
    <property type="entry name" value="CALPAIN-5"/>
    <property type="match status" value="1"/>
</dbReference>
<evidence type="ECO:0000256" key="2">
    <source>
        <dbReference type="ARBA" id="ARBA00022670"/>
    </source>
</evidence>
<feature type="active site" evidence="5 6">
    <location>
        <position position="91"/>
    </location>
</feature>
<dbReference type="CDD" id="cd00044">
    <property type="entry name" value="CysPc"/>
    <property type="match status" value="1"/>
</dbReference>
<evidence type="ECO:0000256" key="4">
    <source>
        <dbReference type="ARBA" id="ARBA00022807"/>
    </source>
</evidence>
<sequence>MDNISGVISGLFESATPYKNQKYSQLKKDCVGANRLFEDPVFPPVASSLSYTGYAPRDIVWKRPGEIVSDPKFFDAGASADDFAQGSLGNCWFVAACACIAEDKSLLKKIVPDFEEQEWSKDHKYAGIFHFHFWQMGEWIDVVIDDRLPTRNGELVYVQSRSKNEFWSALLEKAYAKIFGDYDSLKGGQAKDAMVDMTGGVGEGLELKDYTKTPEDRLKLFKILRKSKEHHSLISAAIPVTSASDMEAQLSCGLIKGHAYSVTAVKKVRLGKGLMSHFNKEKILMIRCRNPWGGTEWKGAWSDGSPEWQQISSSEKKDMGLTFDEDGDFWMTFDDFLTYFTSMDICHILNTSLITFHKSWKEGKAFGEWKKEKCGGCPNFQTFLNNPQFVFDVELEEDEVMVSLEQWDKRIDKELGKENDTIGFYIMKADVNRKYRMHDKLEKVHSGTYSNARNQFSRLDLPQGRYCVIPSTFEPNYPGRFLLRVYADKSPDLKELYLEEPPPPSSGFLGIGGKKPKVAATQIMIMKAEGLEVQDKDGFSDPYVVVFCEKKKAKTRVIKNNINPEFNERMTFYHRKPDEDITLEIWNLNMMRDRFMAMCTIKMSNRSQYDGHHVFRHELFGKDKEASVQKPGTLWLRIFHTTDMARV</sequence>
<dbReference type="InterPro" id="IPR036213">
    <property type="entry name" value="Calpain_III_sf"/>
</dbReference>
<dbReference type="SUPFAM" id="SSF49758">
    <property type="entry name" value="Calpain large subunit, middle domain (domain III)"/>
    <property type="match status" value="1"/>
</dbReference>
<dbReference type="PROSITE" id="PS00139">
    <property type="entry name" value="THIOL_PROTEASE_CYS"/>
    <property type="match status" value="1"/>
</dbReference>
<dbReference type="PANTHER" id="PTHR10183">
    <property type="entry name" value="CALPAIN"/>
    <property type="match status" value="1"/>
</dbReference>
<dbReference type="Gene3D" id="3.90.70.10">
    <property type="entry name" value="Cysteine proteinases"/>
    <property type="match status" value="1"/>
</dbReference>
<reference evidence="10" key="1">
    <citation type="submission" date="2025-08" db="UniProtKB">
        <authorList>
            <consortium name="RefSeq"/>
        </authorList>
    </citation>
    <scope>IDENTIFICATION</scope>
    <source>
        <tissue evidence="10">Whole sample</tissue>
    </source>
</reference>
<dbReference type="InterPro" id="IPR038765">
    <property type="entry name" value="Papain-like_cys_pep_sf"/>
</dbReference>
<dbReference type="InterPro" id="IPR035892">
    <property type="entry name" value="C2_domain_sf"/>
</dbReference>
<dbReference type="SMART" id="SM00239">
    <property type="entry name" value="C2"/>
    <property type="match status" value="1"/>
</dbReference>
<comment type="similarity">
    <text evidence="1">Belongs to the peptidase C2 family.</text>
</comment>
<evidence type="ECO:0000313" key="9">
    <source>
        <dbReference type="Proteomes" id="UP000694844"/>
    </source>
</evidence>
<dbReference type="InterPro" id="IPR000169">
    <property type="entry name" value="Pept_cys_AS"/>
</dbReference>
<dbReference type="SUPFAM" id="SSF49562">
    <property type="entry name" value="C2 domain (Calcium/lipid-binding domain, CaLB)"/>
    <property type="match status" value="1"/>
</dbReference>
<dbReference type="KEGG" id="cvn:111126401"/>
<dbReference type="PRINTS" id="PR00704">
    <property type="entry name" value="CALPAIN"/>
</dbReference>
<dbReference type="GO" id="GO:0004198">
    <property type="term" value="F:calcium-dependent cysteine-type endopeptidase activity"/>
    <property type="evidence" value="ECO:0007669"/>
    <property type="project" value="InterPro"/>
</dbReference>
<dbReference type="SMART" id="SM00230">
    <property type="entry name" value="CysPc"/>
    <property type="match status" value="1"/>
</dbReference>
<dbReference type="InterPro" id="IPR022683">
    <property type="entry name" value="Calpain_III"/>
</dbReference>
<dbReference type="RefSeq" id="XP_022326709.1">
    <property type="nucleotide sequence ID" value="XM_022471001.1"/>
</dbReference>
<keyword evidence="4 6" id="KW-0788">Thiol protease</keyword>
<evidence type="ECO:0000259" key="8">
    <source>
        <dbReference type="PROSITE" id="PS50203"/>
    </source>
</evidence>
<dbReference type="Proteomes" id="UP000694844">
    <property type="component" value="Chromosome 3"/>
</dbReference>
<dbReference type="Gene3D" id="2.60.120.380">
    <property type="match status" value="1"/>
</dbReference>
<evidence type="ECO:0000256" key="5">
    <source>
        <dbReference type="PIRSR" id="PIRSR622684-1"/>
    </source>
</evidence>
<dbReference type="SUPFAM" id="SSF54001">
    <property type="entry name" value="Cysteine proteinases"/>
    <property type="match status" value="1"/>
</dbReference>
<feature type="domain" description="C2" evidence="7">
    <location>
        <begin position="501"/>
        <end position="617"/>
    </location>
</feature>
<dbReference type="Pfam" id="PF01067">
    <property type="entry name" value="Calpain_III"/>
    <property type="match status" value="1"/>
</dbReference>
<dbReference type="Pfam" id="PF00648">
    <property type="entry name" value="Peptidase_C2"/>
    <property type="match status" value="1"/>
</dbReference>
<accession>A0A8B8DGM7</accession>
<dbReference type="FunFam" id="3.90.70.10:FF:000001">
    <property type="entry name" value="Calpain-1 catalytic subunit"/>
    <property type="match status" value="1"/>
</dbReference>
<gene>
    <name evidence="10" type="primary">LOC111126401</name>
</gene>
<keyword evidence="9" id="KW-1185">Reference proteome</keyword>
<keyword evidence="3 6" id="KW-0378">Hydrolase</keyword>
<keyword evidence="2 6" id="KW-0645">Protease</keyword>
<dbReference type="InterPro" id="IPR001300">
    <property type="entry name" value="Peptidase_C2_calpain_cat"/>
</dbReference>
<evidence type="ECO:0000313" key="10">
    <source>
        <dbReference type="RefSeq" id="XP_022326709.1"/>
    </source>
</evidence>
<dbReference type="InterPro" id="IPR022684">
    <property type="entry name" value="Calpain_cysteine_protease"/>
</dbReference>
<evidence type="ECO:0000256" key="1">
    <source>
        <dbReference type="ARBA" id="ARBA00007623"/>
    </source>
</evidence>
<dbReference type="PROSITE" id="PS50004">
    <property type="entry name" value="C2"/>
    <property type="match status" value="1"/>
</dbReference>
<dbReference type="InterPro" id="IPR000008">
    <property type="entry name" value="C2_dom"/>
</dbReference>
<dbReference type="OrthoDB" id="424753at2759"/>
<feature type="active site" evidence="5 6">
    <location>
        <position position="258"/>
    </location>
</feature>
<dbReference type="Gene3D" id="2.60.40.150">
    <property type="entry name" value="C2 domain"/>
    <property type="match status" value="1"/>
</dbReference>
<name>A0A8B8DGM7_CRAVI</name>
<proteinExistence type="inferred from homology"/>
<dbReference type="AlphaFoldDB" id="A0A8B8DGM7"/>
<dbReference type="SMART" id="SM00720">
    <property type="entry name" value="calpain_III"/>
    <property type="match status" value="1"/>
</dbReference>
<evidence type="ECO:0000256" key="6">
    <source>
        <dbReference type="PROSITE-ProRule" id="PRU00239"/>
    </source>
</evidence>
<dbReference type="GO" id="GO:0006508">
    <property type="term" value="P:proteolysis"/>
    <property type="evidence" value="ECO:0007669"/>
    <property type="project" value="UniProtKB-KW"/>
</dbReference>
<evidence type="ECO:0000259" key="7">
    <source>
        <dbReference type="PROSITE" id="PS50004"/>
    </source>
</evidence>
<protein>
    <submittedName>
        <fullName evidence="10">Calpain-5-like isoform X1</fullName>
    </submittedName>
</protein>
<evidence type="ECO:0000256" key="3">
    <source>
        <dbReference type="ARBA" id="ARBA00022801"/>
    </source>
</evidence>